<evidence type="ECO:0000313" key="1">
    <source>
        <dbReference type="EMBL" id="CBJ30438.1"/>
    </source>
</evidence>
<dbReference type="AlphaFoldDB" id="D7FPI1"/>
<dbReference type="EMBL" id="FN649760">
    <property type="protein sequence ID" value="CBJ30438.1"/>
    <property type="molecule type" value="Genomic_DNA"/>
</dbReference>
<sequence>MSGIDAERAERPCTTPVLKRAWSGAARNGLRRPSVAAETRVCVRRCLLGTLRKGMLTGRDPRLPSAIQLCGKHFFGSTYFWGDWV</sequence>
<accession>D7FPI1</accession>
<reference evidence="1 2" key="1">
    <citation type="journal article" date="2010" name="Nature">
        <title>The Ectocarpus genome and the independent evolution of multicellularity in brown algae.</title>
        <authorList>
            <person name="Cock J.M."/>
            <person name="Sterck L."/>
            <person name="Rouze P."/>
            <person name="Scornet D."/>
            <person name="Allen A.E."/>
            <person name="Amoutzias G."/>
            <person name="Anthouard V."/>
            <person name="Artiguenave F."/>
            <person name="Aury J.M."/>
            <person name="Badger J.H."/>
            <person name="Beszteri B."/>
            <person name="Billiau K."/>
            <person name="Bonnet E."/>
            <person name="Bothwell J.H."/>
            <person name="Bowler C."/>
            <person name="Boyen C."/>
            <person name="Brownlee C."/>
            <person name="Carrano C.J."/>
            <person name="Charrier B."/>
            <person name="Cho G.Y."/>
            <person name="Coelho S.M."/>
            <person name="Collen J."/>
            <person name="Corre E."/>
            <person name="Da Silva C."/>
            <person name="Delage L."/>
            <person name="Delaroque N."/>
            <person name="Dittami S.M."/>
            <person name="Doulbeau S."/>
            <person name="Elias M."/>
            <person name="Farnham G."/>
            <person name="Gachon C.M."/>
            <person name="Gschloessl B."/>
            <person name="Heesch S."/>
            <person name="Jabbari K."/>
            <person name="Jubin C."/>
            <person name="Kawai H."/>
            <person name="Kimura K."/>
            <person name="Kloareg B."/>
            <person name="Kupper F.C."/>
            <person name="Lang D."/>
            <person name="Le Bail A."/>
            <person name="Leblanc C."/>
            <person name="Lerouge P."/>
            <person name="Lohr M."/>
            <person name="Lopez P.J."/>
            <person name="Martens C."/>
            <person name="Maumus F."/>
            <person name="Michel G."/>
            <person name="Miranda-Saavedra D."/>
            <person name="Morales J."/>
            <person name="Moreau H."/>
            <person name="Motomura T."/>
            <person name="Nagasato C."/>
            <person name="Napoli C.A."/>
            <person name="Nelson D.R."/>
            <person name="Nyvall-Collen P."/>
            <person name="Peters A.F."/>
            <person name="Pommier C."/>
            <person name="Potin P."/>
            <person name="Poulain J."/>
            <person name="Quesneville H."/>
            <person name="Read B."/>
            <person name="Rensing S.A."/>
            <person name="Ritter A."/>
            <person name="Rousvoal S."/>
            <person name="Samanta M."/>
            <person name="Samson G."/>
            <person name="Schroeder D.C."/>
            <person name="Segurens B."/>
            <person name="Strittmatter M."/>
            <person name="Tonon T."/>
            <person name="Tregear J.W."/>
            <person name="Valentin K."/>
            <person name="von Dassow P."/>
            <person name="Yamagishi T."/>
            <person name="Van de Peer Y."/>
            <person name="Wincker P."/>
        </authorList>
    </citation>
    <scope>NUCLEOTIDE SEQUENCE [LARGE SCALE GENOMIC DNA]</scope>
    <source>
        <strain evidence="2">Ec32 / CCAP1310/4</strain>
    </source>
</reference>
<proteinExistence type="predicted"/>
<name>D7FPI1_ECTSI</name>
<gene>
    <name evidence="1" type="ORF">Esi_0190_0020</name>
</gene>
<dbReference type="Proteomes" id="UP000002630">
    <property type="component" value="Unassembled WGS sequence"/>
</dbReference>
<dbReference type="InParanoid" id="D7FPI1"/>
<keyword evidence="2" id="KW-1185">Reference proteome</keyword>
<evidence type="ECO:0000313" key="2">
    <source>
        <dbReference type="Proteomes" id="UP000002630"/>
    </source>
</evidence>
<protein>
    <submittedName>
        <fullName evidence="1">Uncharacterized protein</fullName>
    </submittedName>
</protein>
<organism evidence="1 2">
    <name type="scientific">Ectocarpus siliculosus</name>
    <name type="common">Brown alga</name>
    <name type="synonym">Conferva siliculosa</name>
    <dbReference type="NCBI Taxonomy" id="2880"/>
    <lineage>
        <taxon>Eukaryota</taxon>
        <taxon>Sar</taxon>
        <taxon>Stramenopiles</taxon>
        <taxon>Ochrophyta</taxon>
        <taxon>PX clade</taxon>
        <taxon>Phaeophyceae</taxon>
        <taxon>Ectocarpales</taxon>
        <taxon>Ectocarpaceae</taxon>
        <taxon>Ectocarpus</taxon>
    </lineage>
</organism>